<evidence type="ECO:0000313" key="2">
    <source>
        <dbReference type="EMBL" id="MFC6093007.1"/>
    </source>
</evidence>
<reference evidence="3" key="1">
    <citation type="journal article" date="2019" name="Int. J. Syst. Evol. Microbiol.">
        <title>The Global Catalogue of Microorganisms (GCM) 10K type strain sequencing project: providing services to taxonomists for standard genome sequencing and annotation.</title>
        <authorList>
            <consortium name="The Broad Institute Genomics Platform"/>
            <consortium name="The Broad Institute Genome Sequencing Center for Infectious Disease"/>
            <person name="Wu L."/>
            <person name="Ma J."/>
        </authorList>
    </citation>
    <scope>NUCLEOTIDE SEQUENCE [LARGE SCALE GENOMIC DNA]</scope>
    <source>
        <strain evidence="3">CGMCC 4.7246</strain>
    </source>
</reference>
<sequence>MPDLARRLALDPAADDFLTEFARIAAAANAGDPEARGLVERSARHPGHAAVTVAVLFDLGAIVPAGQSFAVAGPIHQAVVRQEPDHRLFARAAPPGRVVPSVNGSEAAAIGGVVLVPRSGLVLGRGRSEDGTRPVPAGAP</sequence>
<keyword evidence="3" id="KW-1185">Reference proteome</keyword>
<dbReference type="Gene3D" id="3.30.420.40">
    <property type="match status" value="1"/>
</dbReference>
<evidence type="ECO:0000313" key="3">
    <source>
        <dbReference type="Proteomes" id="UP001596220"/>
    </source>
</evidence>
<dbReference type="RefSeq" id="WP_380639769.1">
    <property type="nucleotide sequence ID" value="NZ_JBHSQO010000036.1"/>
</dbReference>
<dbReference type="SUPFAM" id="SSF53067">
    <property type="entry name" value="Actin-like ATPase domain"/>
    <property type="match status" value="1"/>
</dbReference>
<dbReference type="InterPro" id="IPR000600">
    <property type="entry name" value="ROK"/>
</dbReference>
<proteinExistence type="inferred from homology"/>
<comment type="caution">
    <text evidence="2">The sequence shown here is derived from an EMBL/GenBank/DDBJ whole genome shotgun (WGS) entry which is preliminary data.</text>
</comment>
<organism evidence="2 3">
    <name type="scientific">Saccharothrix lopnurensis</name>
    <dbReference type="NCBI Taxonomy" id="1670621"/>
    <lineage>
        <taxon>Bacteria</taxon>
        <taxon>Bacillati</taxon>
        <taxon>Actinomycetota</taxon>
        <taxon>Actinomycetes</taxon>
        <taxon>Pseudonocardiales</taxon>
        <taxon>Pseudonocardiaceae</taxon>
        <taxon>Saccharothrix</taxon>
    </lineage>
</organism>
<evidence type="ECO:0000256" key="1">
    <source>
        <dbReference type="ARBA" id="ARBA00006479"/>
    </source>
</evidence>
<dbReference type="EMBL" id="JBHSQO010000036">
    <property type="protein sequence ID" value="MFC6093007.1"/>
    <property type="molecule type" value="Genomic_DNA"/>
</dbReference>
<accession>A0ABW1PE03</accession>
<dbReference type="InterPro" id="IPR043129">
    <property type="entry name" value="ATPase_NBD"/>
</dbReference>
<comment type="similarity">
    <text evidence="1">Belongs to the ROK (NagC/XylR) family.</text>
</comment>
<dbReference type="Proteomes" id="UP001596220">
    <property type="component" value="Unassembled WGS sequence"/>
</dbReference>
<gene>
    <name evidence="2" type="ORF">ACFP3R_27365</name>
</gene>
<name>A0ABW1PE03_9PSEU</name>
<dbReference type="Pfam" id="PF00480">
    <property type="entry name" value="ROK"/>
    <property type="match status" value="1"/>
</dbReference>
<protein>
    <submittedName>
        <fullName evidence="2">ROK family protein</fullName>
    </submittedName>
</protein>